<reference evidence="2" key="1">
    <citation type="submission" date="2020-11" db="EMBL/GenBank/DDBJ databases">
        <authorList>
            <consortium name="DOE Joint Genome Institute"/>
            <person name="Ahrendt S."/>
            <person name="Riley R."/>
            <person name="Andreopoulos W."/>
            <person name="Labutti K."/>
            <person name="Pangilinan J."/>
            <person name="Ruiz-Duenas F.J."/>
            <person name="Barrasa J.M."/>
            <person name="Sanchez-Garcia M."/>
            <person name="Camarero S."/>
            <person name="Miyauchi S."/>
            <person name="Serrano A."/>
            <person name="Linde D."/>
            <person name="Babiker R."/>
            <person name="Drula E."/>
            <person name="Ayuso-Fernandez I."/>
            <person name="Pacheco R."/>
            <person name="Padilla G."/>
            <person name="Ferreira P."/>
            <person name="Barriuso J."/>
            <person name="Kellner H."/>
            <person name="Castanera R."/>
            <person name="Alfaro M."/>
            <person name="Ramirez L."/>
            <person name="Pisabarro A.G."/>
            <person name="Kuo A."/>
            <person name="Tritt A."/>
            <person name="Lipzen A."/>
            <person name="He G."/>
            <person name="Yan M."/>
            <person name="Ng V."/>
            <person name="Cullen D."/>
            <person name="Martin F."/>
            <person name="Rosso M.-N."/>
            <person name="Henrissat B."/>
            <person name="Hibbett D."/>
            <person name="Martinez A.T."/>
            <person name="Grigoriev I.V."/>
        </authorList>
    </citation>
    <scope>NUCLEOTIDE SEQUENCE</scope>
    <source>
        <strain evidence="2">AH 40177</strain>
    </source>
</reference>
<feature type="compositionally biased region" description="Basic and acidic residues" evidence="1">
    <location>
        <begin position="82"/>
        <end position="94"/>
    </location>
</feature>
<feature type="region of interest" description="Disordered" evidence="1">
    <location>
        <begin position="82"/>
        <end position="105"/>
    </location>
</feature>
<name>A0A9P5PWU9_9AGAR</name>
<feature type="compositionally biased region" description="Acidic residues" evidence="1">
    <location>
        <begin position="95"/>
        <end position="105"/>
    </location>
</feature>
<dbReference type="Proteomes" id="UP000772434">
    <property type="component" value="Unassembled WGS sequence"/>
</dbReference>
<keyword evidence="3" id="KW-1185">Reference proteome</keyword>
<evidence type="ECO:0000256" key="1">
    <source>
        <dbReference type="SAM" id="MobiDB-lite"/>
    </source>
</evidence>
<sequence length="188" mass="21009">MEAKWKCIGTGNAAEVGYVTVSRKRRQSTICLGHDNTSISCLDCGQYCCNGLKHKHDNPRFCLQDHLPGPLYTKCLVTDPKTDSKSAGKHKSIDDEPSADLDGEEEEVVEPRAAPVMEVEKVVDKKKIRVAWYKKALMECLLHWHKSERDRSPIWAVLLEHLIITDNMLAALVKGADSIETSLVTGHN</sequence>
<proteinExistence type="predicted"/>
<dbReference type="AlphaFoldDB" id="A0A9P5PWU9"/>
<protein>
    <submittedName>
        <fullName evidence="2">Uncharacterized protein</fullName>
    </submittedName>
</protein>
<evidence type="ECO:0000313" key="3">
    <source>
        <dbReference type="Proteomes" id="UP000772434"/>
    </source>
</evidence>
<organism evidence="2 3">
    <name type="scientific">Rhodocollybia butyracea</name>
    <dbReference type="NCBI Taxonomy" id="206335"/>
    <lineage>
        <taxon>Eukaryota</taxon>
        <taxon>Fungi</taxon>
        <taxon>Dikarya</taxon>
        <taxon>Basidiomycota</taxon>
        <taxon>Agaricomycotina</taxon>
        <taxon>Agaricomycetes</taxon>
        <taxon>Agaricomycetidae</taxon>
        <taxon>Agaricales</taxon>
        <taxon>Marasmiineae</taxon>
        <taxon>Omphalotaceae</taxon>
        <taxon>Rhodocollybia</taxon>
    </lineage>
</organism>
<gene>
    <name evidence="2" type="ORF">BDP27DRAFT_1362391</name>
</gene>
<accession>A0A9P5PWU9</accession>
<evidence type="ECO:0000313" key="2">
    <source>
        <dbReference type="EMBL" id="KAF9070723.1"/>
    </source>
</evidence>
<dbReference type="EMBL" id="JADNRY010000038">
    <property type="protein sequence ID" value="KAF9070723.1"/>
    <property type="molecule type" value="Genomic_DNA"/>
</dbReference>
<comment type="caution">
    <text evidence="2">The sequence shown here is derived from an EMBL/GenBank/DDBJ whole genome shotgun (WGS) entry which is preliminary data.</text>
</comment>